<name>A0A540KPI1_MALBA</name>
<dbReference type="AlphaFoldDB" id="A0A540KPI1"/>
<gene>
    <name evidence="2" type="ORF">C1H46_038326</name>
</gene>
<comment type="caution">
    <text evidence="2">The sequence shown here is derived from an EMBL/GenBank/DDBJ whole genome shotgun (WGS) entry which is preliminary data.</text>
</comment>
<dbReference type="EMBL" id="VIEB01001050">
    <property type="protein sequence ID" value="TQD76133.1"/>
    <property type="molecule type" value="Genomic_DNA"/>
</dbReference>
<keyword evidence="1" id="KW-0472">Membrane</keyword>
<evidence type="ECO:0000256" key="1">
    <source>
        <dbReference type="SAM" id="Phobius"/>
    </source>
</evidence>
<dbReference type="STRING" id="106549.A0A540KPI1"/>
<organism evidence="2 3">
    <name type="scientific">Malus baccata</name>
    <name type="common">Siberian crab apple</name>
    <name type="synonym">Pyrus baccata</name>
    <dbReference type="NCBI Taxonomy" id="106549"/>
    <lineage>
        <taxon>Eukaryota</taxon>
        <taxon>Viridiplantae</taxon>
        <taxon>Streptophyta</taxon>
        <taxon>Embryophyta</taxon>
        <taxon>Tracheophyta</taxon>
        <taxon>Spermatophyta</taxon>
        <taxon>Magnoliopsida</taxon>
        <taxon>eudicotyledons</taxon>
        <taxon>Gunneridae</taxon>
        <taxon>Pentapetalae</taxon>
        <taxon>rosids</taxon>
        <taxon>fabids</taxon>
        <taxon>Rosales</taxon>
        <taxon>Rosaceae</taxon>
        <taxon>Amygdaloideae</taxon>
        <taxon>Maleae</taxon>
        <taxon>Malus</taxon>
    </lineage>
</organism>
<reference evidence="2 3" key="1">
    <citation type="journal article" date="2019" name="G3 (Bethesda)">
        <title>Sequencing of a Wild Apple (Malus baccata) Genome Unravels the Differences Between Cultivated and Wild Apple Species Regarding Disease Resistance and Cold Tolerance.</title>
        <authorList>
            <person name="Chen X."/>
        </authorList>
    </citation>
    <scope>NUCLEOTIDE SEQUENCE [LARGE SCALE GENOMIC DNA]</scope>
    <source>
        <strain evidence="3">cv. Shandingzi</strain>
        <tissue evidence="2">Leaves</tissue>
    </source>
</reference>
<keyword evidence="3" id="KW-1185">Reference proteome</keyword>
<keyword evidence="1" id="KW-1133">Transmembrane helix</keyword>
<sequence length="118" mass="13364">MASSPLPFLFWIKHFITDHPGLSSHAKQNNSMNDDFRIFMNNELQLLDSCSIIPDNSFDDYQAQAKHSATYILWLIKVIVFLLHSQFVMTLLIPATSTASANLIDWMLVLLLPASTNP</sequence>
<dbReference type="Proteomes" id="UP000315295">
    <property type="component" value="Unassembled WGS sequence"/>
</dbReference>
<keyword evidence="1" id="KW-0812">Transmembrane</keyword>
<evidence type="ECO:0000313" key="3">
    <source>
        <dbReference type="Proteomes" id="UP000315295"/>
    </source>
</evidence>
<feature type="transmembrane region" description="Helical" evidence="1">
    <location>
        <begin position="71"/>
        <end position="93"/>
    </location>
</feature>
<evidence type="ECO:0000313" key="2">
    <source>
        <dbReference type="EMBL" id="TQD76133.1"/>
    </source>
</evidence>
<proteinExistence type="predicted"/>
<protein>
    <submittedName>
        <fullName evidence="2">Uncharacterized protein</fullName>
    </submittedName>
</protein>
<accession>A0A540KPI1</accession>